<feature type="transmembrane region" description="Helical" evidence="14">
    <location>
        <begin position="1011"/>
        <end position="1027"/>
    </location>
</feature>
<gene>
    <name evidence="16" type="ORF">BN860_02344g</name>
</gene>
<dbReference type="PROSITE" id="PS51292">
    <property type="entry name" value="ZF_RING_CH"/>
    <property type="match status" value="1"/>
</dbReference>
<evidence type="ECO:0000256" key="14">
    <source>
        <dbReference type="SAM" id="Phobius"/>
    </source>
</evidence>
<feature type="transmembrane region" description="Helical" evidence="14">
    <location>
        <begin position="1186"/>
        <end position="1206"/>
    </location>
</feature>
<keyword evidence="6 14" id="KW-0812">Transmembrane</keyword>
<keyword evidence="17" id="KW-1185">Reference proteome</keyword>
<accession>A0A8J2X6T1</accession>
<proteinExistence type="predicted"/>
<dbReference type="InterPro" id="IPR011016">
    <property type="entry name" value="Znf_RING-CH"/>
</dbReference>
<keyword evidence="10" id="KW-0862">Zinc</keyword>
<dbReference type="OrthoDB" id="1108038at2759"/>
<feature type="transmembrane region" description="Helical" evidence="14">
    <location>
        <begin position="199"/>
        <end position="216"/>
    </location>
</feature>
<evidence type="ECO:0000256" key="13">
    <source>
        <dbReference type="SAM" id="MobiDB-lite"/>
    </source>
</evidence>
<dbReference type="GO" id="GO:0036503">
    <property type="term" value="P:ERAD pathway"/>
    <property type="evidence" value="ECO:0007669"/>
    <property type="project" value="TreeGrafter"/>
</dbReference>
<feature type="transmembrane region" description="Helical" evidence="14">
    <location>
        <begin position="947"/>
        <end position="966"/>
    </location>
</feature>
<dbReference type="EC" id="2.3.2.27" evidence="4"/>
<evidence type="ECO:0000313" key="16">
    <source>
        <dbReference type="EMBL" id="CDF88101.1"/>
    </source>
</evidence>
<dbReference type="GO" id="GO:0005789">
    <property type="term" value="C:endoplasmic reticulum membrane"/>
    <property type="evidence" value="ECO:0007669"/>
    <property type="project" value="TreeGrafter"/>
</dbReference>
<keyword evidence="11 14" id="KW-1133">Transmembrane helix</keyword>
<feature type="region of interest" description="Disordered" evidence="13">
    <location>
        <begin position="1"/>
        <end position="20"/>
    </location>
</feature>
<feature type="transmembrane region" description="Helical" evidence="14">
    <location>
        <begin position="1249"/>
        <end position="1267"/>
    </location>
</feature>
<comment type="subcellular location">
    <subcellularLocation>
        <location evidence="2">Membrane</location>
        <topology evidence="2">Multi-pass membrane protein</topology>
    </subcellularLocation>
</comment>
<sequence length="1299" mass="150045">MEVDSSQQLHNPPLPVDGDEKVDANFQKEELMMGATCRICRGEATSDNPLFHPCKCKGSIKYIHESCLLEWTASKNIDVSRPGTTVNCDICHHPINFKTTYAENMPDRIPMSLFVKKSAVSLLNFLKVKITAILAGALFCVVAPLAWNAFGKMYTMLLDGEMPYPNSLYDSVIFGYRNDLPEKITDTTYAIQVALNYRFAAWQVFLVIVLHIGLYFQYDMIVRESVFGRMVLHKIGPQFTKEELLKTQLKERFPIMDDETLDNVAKIMRARDELRNNDTMRNILNLEENENQMLNGDQRPNDQEAADHQQEALPLESQEVVRGEQPGIDVTSELDLDRLNDSATRDEFIFREGDENDEEPVARERQQEQELPNDVLPNPQEFFENRRAQTQFDHLMDNRMAANLQAERRDEHANHARDEVHAAEPEPQIFNAEDLEEEDVNQQLPPPIIINLKLNLVNVLAYFCVAVLVIAGYLGLSYLIPTFIGYGLLKCYLGLIKIFCRGVVHLFYLLRLSELNATAVTRIPFYSSFNEWLTKDVAGFVAEYYYGYTENTMKSSIIIRSLPAFTCYATTIFLISVGSEWICKGYSRSNGMKNRTRRFVFQILFAIKCTFKVFTLFFIELAGFPILAGLLLDYALFAPMLSPGNFAWAPEICKFWPPLIFFVYWTIGTLYMYWFAKYIGMIRLHIIRPGVLFFIRSPDDPNIKILQDSLIHPLGIQLSRLFLSMFIYAIFIVVGFGFHTRFLFPVLLQSNMLVTSNLFFESKVKTLEGFIAPFYFTKLIIESKPSINLYVRKYWIHAFDVSARKLRLSSFILGNDIPTERGYILYRNIFYRLFHSKKAQWSNPNLFTAPKTLNQANQLFHDDRSIDAYFIPDGILMRVPSSDIVSRNYVQTLFVPVTKDNKLLKPLDLETIKEKNRQSSGDFGYLDEQNTEFDGYSIVYTPPNFRMRYTLLIVFVWLFASLLVLTTAVGCQYLVTTLASLLLLPILTIAFDFETARENILYMMNLKYKQLDIFFVCAGAILGSVLVEKYHHYQLSKINLSEHIVPVDGVENEPGIVDAHAGQQVELNNLNREMSWSALMANIMNRGEVKFVIALFMLSIMICVLLTTVNFNLEQFKSFALEYLTKMFFPKNDFFFSEYLNAATNSDILNLVLLFFYIDGFKLSAEVFNYRNRPISVMFKMFSKTLLMRLRFVLITTFPLIVSWLLTSSLEFWLHPDSYTSWGASLRFLWRYRLQKESDSIPWTIPQHLSYMMICIILGNHLIWTVGHASRKWFGAAVQNVKDEVYARGRILENFSSNE</sequence>
<comment type="pathway">
    <text evidence="3">Protein modification; protein ubiquitination.</text>
</comment>
<evidence type="ECO:0000256" key="12">
    <source>
        <dbReference type="ARBA" id="ARBA00023136"/>
    </source>
</evidence>
<feature type="transmembrane region" description="Helical" evidence="14">
    <location>
        <begin position="721"/>
        <end position="744"/>
    </location>
</feature>
<dbReference type="Proteomes" id="UP000019375">
    <property type="component" value="Unassembled WGS sequence"/>
</dbReference>
<evidence type="ECO:0000256" key="6">
    <source>
        <dbReference type="ARBA" id="ARBA00022692"/>
    </source>
</evidence>
<comment type="catalytic activity">
    <reaction evidence="1">
        <text>S-ubiquitinyl-[E2 ubiquitin-conjugating enzyme]-L-cysteine + [acceptor protein]-L-lysine = [E2 ubiquitin-conjugating enzyme]-L-cysteine + N(6)-ubiquitinyl-[acceptor protein]-L-lysine.</text>
        <dbReference type="EC" id="2.3.2.27"/>
    </reaction>
</comment>
<evidence type="ECO:0000313" key="17">
    <source>
        <dbReference type="Proteomes" id="UP000019375"/>
    </source>
</evidence>
<feature type="transmembrane region" description="Helical" evidence="14">
    <location>
        <begin position="557"/>
        <end position="579"/>
    </location>
</feature>
<keyword evidence="8" id="KW-0863">Zinc-finger</keyword>
<dbReference type="GO" id="GO:0008270">
    <property type="term" value="F:zinc ion binding"/>
    <property type="evidence" value="ECO:0007669"/>
    <property type="project" value="UniProtKB-KW"/>
</dbReference>
<protein>
    <recommendedName>
        <fullName evidence="4">RING-type E3 ubiquitin transferase</fullName>
        <ecNumber evidence="4">2.3.2.27</ecNumber>
    </recommendedName>
</protein>
<evidence type="ECO:0000256" key="8">
    <source>
        <dbReference type="ARBA" id="ARBA00022771"/>
    </source>
</evidence>
<evidence type="ECO:0000256" key="4">
    <source>
        <dbReference type="ARBA" id="ARBA00012483"/>
    </source>
</evidence>
<feature type="transmembrane region" description="Helical" evidence="14">
    <location>
        <begin position="599"/>
        <end position="619"/>
    </location>
</feature>
<evidence type="ECO:0000259" key="15">
    <source>
        <dbReference type="PROSITE" id="PS51292"/>
    </source>
</evidence>
<feature type="transmembrane region" description="Helical" evidence="14">
    <location>
        <begin position="626"/>
        <end position="649"/>
    </location>
</feature>
<feature type="domain" description="RING-CH-type" evidence="15">
    <location>
        <begin position="29"/>
        <end position="98"/>
    </location>
</feature>
<evidence type="ECO:0000256" key="3">
    <source>
        <dbReference type="ARBA" id="ARBA00004906"/>
    </source>
</evidence>
<keyword evidence="9" id="KW-0833">Ubl conjugation pathway</keyword>
<feature type="region of interest" description="Disordered" evidence="13">
    <location>
        <begin position="345"/>
        <end position="378"/>
    </location>
</feature>
<evidence type="ECO:0000256" key="1">
    <source>
        <dbReference type="ARBA" id="ARBA00000900"/>
    </source>
</evidence>
<evidence type="ECO:0000256" key="9">
    <source>
        <dbReference type="ARBA" id="ARBA00022786"/>
    </source>
</evidence>
<name>A0A8J2X6T1_ZYGB2</name>
<organism evidence="16 17">
    <name type="scientific">Zygosaccharomyces bailii (strain CLIB 213 / ATCC 58445 / CBS 680 / BCRC 21525 / NBRC 1098 / NCYC 1416 / NRRL Y-2227)</name>
    <dbReference type="NCBI Taxonomy" id="1333698"/>
    <lineage>
        <taxon>Eukaryota</taxon>
        <taxon>Fungi</taxon>
        <taxon>Dikarya</taxon>
        <taxon>Ascomycota</taxon>
        <taxon>Saccharomycotina</taxon>
        <taxon>Saccharomycetes</taxon>
        <taxon>Saccharomycetales</taxon>
        <taxon>Saccharomycetaceae</taxon>
        <taxon>Zygosaccharomyces</taxon>
    </lineage>
</organism>
<feature type="region of interest" description="Disordered" evidence="13">
    <location>
        <begin position="287"/>
        <end position="332"/>
    </location>
</feature>
<dbReference type="PANTHER" id="PTHR13145">
    <property type="entry name" value="SSM4 PROTEIN"/>
    <property type="match status" value="1"/>
</dbReference>
<evidence type="ECO:0000256" key="2">
    <source>
        <dbReference type="ARBA" id="ARBA00004141"/>
    </source>
</evidence>
<keyword evidence="12 14" id="KW-0472">Membrane</keyword>
<dbReference type="CDD" id="cd16702">
    <property type="entry name" value="RING_CH-C4HC3_MARCH6"/>
    <property type="match status" value="1"/>
</dbReference>
<feature type="transmembrane region" description="Helical" evidence="14">
    <location>
        <begin position="655"/>
        <end position="676"/>
    </location>
</feature>
<dbReference type="Gene3D" id="3.30.40.10">
    <property type="entry name" value="Zinc/RING finger domain, C3HC4 (zinc finger)"/>
    <property type="match status" value="1"/>
</dbReference>
<dbReference type="Pfam" id="PF12906">
    <property type="entry name" value="RINGv"/>
    <property type="match status" value="1"/>
</dbReference>
<evidence type="ECO:0000256" key="10">
    <source>
        <dbReference type="ARBA" id="ARBA00022833"/>
    </source>
</evidence>
<dbReference type="SUPFAM" id="SSF57850">
    <property type="entry name" value="RING/U-box"/>
    <property type="match status" value="1"/>
</dbReference>
<feature type="transmembrane region" description="Helical" evidence="14">
    <location>
        <begin position="459"/>
        <end position="480"/>
    </location>
</feature>
<keyword evidence="5" id="KW-0808">Transferase</keyword>
<dbReference type="InterPro" id="IPR013083">
    <property type="entry name" value="Znf_RING/FYVE/PHD"/>
</dbReference>
<reference evidence="17" key="1">
    <citation type="journal article" date="2013" name="Genome Announc.">
        <title>Genome sequence of the food spoilage yeast Zygosaccharomyces bailii CLIB 213(T).</title>
        <authorList>
            <person name="Galeote V."/>
            <person name="Bigey F."/>
            <person name="Devillers H."/>
            <person name="Neuveglise C."/>
            <person name="Dequin S."/>
        </authorList>
    </citation>
    <scope>NUCLEOTIDE SEQUENCE [LARGE SCALE GENOMIC DNA]</scope>
    <source>
        <strain evidence="17">CLIB 213 / ATCC 58445 / CBS 680 / CCRC 21525 / NBRC 1098 / NCYC 1416 / NRRL Y-2227</strain>
    </source>
</reference>
<evidence type="ECO:0000256" key="5">
    <source>
        <dbReference type="ARBA" id="ARBA00022679"/>
    </source>
</evidence>
<evidence type="ECO:0000256" key="7">
    <source>
        <dbReference type="ARBA" id="ARBA00022723"/>
    </source>
</evidence>
<feature type="transmembrane region" description="Helical" evidence="14">
    <location>
        <begin position="130"/>
        <end position="150"/>
    </location>
</feature>
<evidence type="ECO:0000256" key="11">
    <source>
        <dbReference type="ARBA" id="ARBA00022989"/>
    </source>
</evidence>
<feature type="transmembrane region" description="Helical" evidence="14">
    <location>
        <begin position="1091"/>
        <end position="1113"/>
    </location>
</feature>
<feature type="compositionally biased region" description="Polar residues" evidence="13">
    <location>
        <begin position="1"/>
        <end position="10"/>
    </location>
</feature>
<dbReference type="GO" id="GO:0061630">
    <property type="term" value="F:ubiquitin protein ligase activity"/>
    <property type="evidence" value="ECO:0007669"/>
    <property type="project" value="UniProtKB-EC"/>
</dbReference>
<feature type="transmembrane region" description="Helical" evidence="14">
    <location>
        <begin position="1148"/>
        <end position="1165"/>
    </location>
</feature>
<feature type="compositionally biased region" description="Basic and acidic residues" evidence="13">
    <location>
        <begin position="299"/>
        <end position="310"/>
    </location>
</feature>
<dbReference type="PANTHER" id="PTHR13145:SF0">
    <property type="entry name" value="E3 UBIQUITIN-PROTEIN LIGASE MARCHF6"/>
    <property type="match status" value="1"/>
</dbReference>
<dbReference type="EMBL" id="HG316455">
    <property type="protein sequence ID" value="CDF88101.1"/>
    <property type="molecule type" value="Genomic_DNA"/>
</dbReference>
<dbReference type="SMART" id="SM00744">
    <property type="entry name" value="RINGv"/>
    <property type="match status" value="1"/>
</dbReference>
<keyword evidence="7" id="KW-0479">Metal-binding</keyword>